<dbReference type="GeneID" id="40075861"/>
<keyword evidence="2" id="KW-1185">Reference proteome</keyword>
<dbReference type="EMBL" id="KY565347">
    <property type="protein sequence ID" value="AQY55073.1"/>
    <property type="molecule type" value="Genomic_DNA"/>
</dbReference>
<sequence>MVANWIYQYHVYNDHISFIVSIPMESEEYAIDFAKRVALDYLDYPLYQLDDVKCEFIVRFFCESVIDVNKLQK</sequence>
<proteinExistence type="predicted"/>
<evidence type="ECO:0000313" key="1">
    <source>
        <dbReference type="EMBL" id="AQY55073.1"/>
    </source>
</evidence>
<name>A0A1U9WQL9_9CAUD</name>
<accession>A0A1U9WQL9</accession>
<protein>
    <submittedName>
        <fullName evidence="1">Uncharacterized protein</fullName>
    </submittedName>
</protein>
<evidence type="ECO:0000313" key="2">
    <source>
        <dbReference type="Proteomes" id="UP000225660"/>
    </source>
</evidence>
<dbReference type="Proteomes" id="UP000225660">
    <property type="component" value="Segment"/>
</dbReference>
<organism evidence="1 2">
    <name type="scientific">Geobacillus phage TP-84</name>
    <dbReference type="NCBI Taxonomy" id="1965361"/>
    <lineage>
        <taxon>Viruses</taxon>
        <taxon>Duplodnaviria</taxon>
        <taxon>Heunggongvirae</taxon>
        <taxon>Uroviricota</taxon>
        <taxon>Caudoviricetes</taxon>
        <taxon>Saundersvirus</taxon>
        <taxon>Saundersvirus Tp84</taxon>
    </lineage>
</organism>
<dbReference type="KEGG" id="vg:40075861"/>
<dbReference type="RefSeq" id="YP_009600099.1">
    <property type="nucleotide sequence ID" value="NC_041918.2"/>
</dbReference>
<reference evidence="1" key="1">
    <citation type="submission" date="2017-10" db="EMBL/GenBank/DDBJ databases">
        <title>Sequence, genome organization and annotation of the thermophilic 47,7-kb bacterophage TO-84 that infects Geobacillus stearothermophilus.</title>
        <authorList>
            <person name="Skowron P.M."/>
            <person name="Kropinski A."/>
            <person name="Los M."/>
        </authorList>
    </citation>
    <scope>NUCLEOTIDE SEQUENCE [LARGE SCALE GENOMIC DNA]</scope>
</reference>